<accession>A0A2N7UE67</accession>
<dbReference type="PROSITE" id="PS51257">
    <property type="entry name" value="PROKAR_LIPOPROTEIN"/>
    <property type="match status" value="1"/>
</dbReference>
<keyword evidence="3" id="KW-1185">Reference proteome</keyword>
<dbReference type="InterPro" id="IPR022260">
    <property type="entry name" value="Integr_conj_element_PilL"/>
</dbReference>
<sequence>MPQLRPHHFLCPLRLGGSLPAVSLILAAALASGCVTTEPPPLAEPLEELSREVPEAPASLAPTLTPKLIPVARYGRYTLVELAPSAAQHDLLLQVINVAIPNTSHATVGDALRHVLRRTGYRLCAGTADDLQALPLPAAHYQLGPLMLHDALATLAGPAWDLHVDEAARRVCFTPVSRCGAVTDNDARVRTPGTTGKAPETPASTTLLDEVVP</sequence>
<feature type="region of interest" description="Disordered" evidence="1">
    <location>
        <begin position="187"/>
        <end position="213"/>
    </location>
</feature>
<dbReference type="RefSeq" id="WP_102651408.1">
    <property type="nucleotide sequence ID" value="NZ_PNRF01000001.1"/>
</dbReference>
<name>A0A2N7UE67_9GAMM</name>
<reference evidence="2 3" key="1">
    <citation type="submission" date="2018-01" db="EMBL/GenBank/DDBJ databases">
        <title>Halomonas endophytica sp. nov., isolated from storage liquid in the stems of Populus euphratica.</title>
        <authorList>
            <person name="Chen C."/>
        </authorList>
    </citation>
    <scope>NUCLEOTIDE SEQUENCE [LARGE SCALE GENOMIC DNA]</scope>
    <source>
        <strain evidence="2 3">MC28</strain>
    </source>
</reference>
<evidence type="ECO:0000256" key="1">
    <source>
        <dbReference type="SAM" id="MobiDB-lite"/>
    </source>
</evidence>
<dbReference type="EMBL" id="PNRF01000001">
    <property type="protein sequence ID" value="PMR78729.1"/>
    <property type="molecule type" value="Genomic_DNA"/>
</dbReference>
<organism evidence="2 3">
    <name type="scientific">Billgrantia endophytica</name>
    <dbReference type="NCBI Taxonomy" id="2033802"/>
    <lineage>
        <taxon>Bacteria</taxon>
        <taxon>Pseudomonadati</taxon>
        <taxon>Pseudomonadota</taxon>
        <taxon>Gammaproteobacteria</taxon>
        <taxon>Oceanospirillales</taxon>
        <taxon>Halomonadaceae</taxon>
        <taxon>Billgrantia</taxon>
    </lineage>
</organism>
<proteinExistence type="predicted"/>
<evidence type="ECO:0000313" key="3">
    <source>
        <dbReference type="Proteomes" id="UP000235803"/>
    </source>
</evidence>
<gene>
    <name evidence="2" type="ORF">C1H69_00185</name>
</gene>
<dbReference type="NCBIfam" id="TIGR03748">
    <property type="entry name" value="conj_PilL"/>
    <property type="match status" value="1"/>
</dbReference>
<protein>
    <recommendedName>
        <fullName evidence="4">Pilus assembly protein PilL</fullName>
    </recommendedName>
</protein>
<evidence type="ECO:0008006" key="4">
    <source>
        <dbReference type="Google" id="ProtNLM"/>
    </source>
</evidence>
<evidence type="ECO:0000313" key="2">
    <source>
        <dbReference type="EMBL" id="PMR78729.1"/>
    </source>
</evidence>
<dbReference type="AlphaFoldDB" id="A0A2N7UE67"/>
<dbReference type="Proteomes" id="UP000235803">
    <property type="component" value="Unassembled WGS sequence"/>
</dbReference>
<comment type="caution">
    <text evidence="2">The sequence shown here is derived from an EMBL/GenBank/DDBJ whole genome shotgun (WGS) entry which is preliminary data.</text>
</comment>
<dbReference type="OrthoDB" id="8527469at2"/>